<comment type="caution">
    <text evidence="3">The sequence shown here is derived from an EMBL/GenBank/DDBJ whole genome shotgun (WGS) entry which is preliminary data.</text>
</comment>
<evidence type="ECO:0000256" key="1">
    <source>
        <dbReference type="ARBA" id="ARBA00022679"/>
    </source>
</evidence>
<proteinExistence type="predicted"/>
<sequence length="117" mass="13139">MAAAIVSTGHRAGIDLEHIDDRAWRVRHRFLNAAELEACPGDHGRAYLTLCWCAKEAVYKWHGDGGISFREHIRLRPFMPGPAGQISGYLEQGASSCPFRLHYLLEDTFALAWTMTP</sequence>
<keyword evidence="1" id="KW-0808">Transferase</keyword>
<evidence type="ECO:0000259" key="2">
    <source>
        <dbReference type="Pfam" id="PF01648"/>
    </source>
</evidence>
<dbReference type="Pfam" id="PF01648">
    <property type="entry name" value="ACPS"/>
    <property type="match status" value="1"/>
</dbReference>
<dbReference type="InterPro" id="IPR037143">
    <property type="entry name" value="4-PPantetheinyl_Trfase_dom_sf"/>
</dbReference>
<keyword evidence="4" id="KW-1185">Reference proteome</keyword>
<dbReference type="InterPro" id="IPR008278">
    <property type="entry name" value="4-PPantetheinyl_Trfase_dom"/>
</dbReference>
<accession>A0ABP8G2L5</accession>
<evidence type="ECO:0000313" key="4">
    <source>
        <dbReference type="Proteomes" id="UP001501207"/>
    </source>
</evidence>
<name>A0ABP8G2L5_9BACT</name>
<organism evidence="3 4">
    <name type="scientific">Compostibacter hankyongensis</name>
    <dbReference type="NCBI Taxonomy" id="1007089"/>
    <lineage>
        <taxon>Bacteria</taxon>
        <taxon>Pseudomonadati</taxon>
        <taxon>Bacteroidota</taxon>
        <taxon>Chitinophagia</taxon>
        <taxon>Chitinophagales</taxon>
        <taxon>Chitinophagaceae</taxon>
        <taxon>Compostibacter</taxon>
    </lineage>
</organism>
<feature type="domain" description="4'-phosphopantetheinyl transferase" evidence="2">
    <location>
        <begin position="13"/>
        <end position="103"/>
    </location>
</feature>
<dbReference type="SUPFAM" id="SSF56214">
    <property type="entry name" value="4'-phosphopantetheinyl transferase"/>
    <property type="match status" value="1"/>
</dbReference>
<dbReference type="Proteomes" id="UP001501207">
    <property type="component" value="Unassembled WGS sequence"/>
</dbReference>
<gene>
    <name evidence="3" type="ORF">GCM10023143_27850</name>
</gene>
<dbReference type="Gene3D" id="3.90.470.20">
    <property type="entry name" value="4'-phosphopantetheinyl transferase domain"/>
    <property type="match status" value="1"/>
</dbReference>
<protein>
    <recommendedName>
        <fullName evidence="2">4'-phosphopantetheinyl transferase domain-containing protein</fullName>
    </recommendedName>
</protein>
<reference evidence="4" key="1">
    <citation type="journal article" date="2019" name="Int. J. Syst. Evol. Microbiol.">
        <title>The Global Catalogue of Microorganisms (GCM) 10K type strain sequencing project: providing services to taxonomists for standard genome sequencing and annotation.</title>
        <authorList>
            <consortium name="The Broad Institute Genomics Platform"/>
            <consortium name="The Broad Institute Genome Sequencing Center for Infectious Disease"/>
            <person name="Wu L."/>
            <person name="Ma J."/>
        </authorList>
    </citation>
    <scope>NUCLEOTIDE SEQUENCE [LARGE SCALE GENOMIC DNA]</scope>
    <source>
        <strain evidence="4">JCM 17664</strain>
    </source>
</reference>
<evidence type="ECO:0000313" key="3">
    <source>
        <dbReference type="EMBL" id="GAA4316109.1"/>
    </source>
</evidence>
<dbReference type="EMBL" id="BAABFN010000007">
    <property type="protein sequence ID" value="GAA4316109.1"/>
    <property type="molecule type" value="Genomic_DNA"/>
</dbReference>